<dbReference type="GO" id="GO:0003700">
    <property type="term" value="F:DNA-binding transcription factor activity"/>
    <property type="evidence" value="ECO:0007669"/>
    <property type="project" value="InterPro"/>
</dbReference>
<dbReference type="CDD" id="cd08432">
    <property type="entry name" value="PBP2_GcdR_TrpI_HvrB_AmpR_like"/>
    <property type="match status" value="1"/>
</dbReference>
<evidence type="ECO:0000256" key="4">
    <source>
        <dbReference type="ARBA" id="ARBA00023163"/>
    </source>
</evidence>
<accession>A0A380WS39</accession>
<keyword evidence="3" id="KW-0238">DNA-binding</keyword>
<dbReference type="Pfam" id="PF03466">
    <property type="entry name" value="LysR_substrate"/>
    <property type="match status" value="1"/>
</dbReference>
<dbReference type="InterPro" id="IPR036388">
    <property type="entry name" value="WH-like_DNA-bd_sf"/>
</dbReference>
<evidence type="ECO:0000313" key="7">
    <source>
        <dbReference type="Proteomes" id="UP000254701"/>
    </source>
</evidence>
<feature type="domain" description="HTH lysR-type" evidence="5">
    <location>
        <begin position="6"/>
        <end position="63"/>
    </location>
</feature>
<protein>
    <submittedName>
        <fullName evidence="6">Gcv operon activator</fullName>
    </submittedName>
</protein>
<evidence type="ECO:0000259" key="5">
    <source>
        <dbReference type="PROSITE" id="PS50931"/>
    </source>
</evidence>
<dbReference type="InterPro" id="IPR036390">
    <property type="entry name" value="WH_DNA-bd_sf"/>
</dbReference>
<evidence type="ECO:0000256" key="3">
    <source>
        <dbReference type="ARBA" id="ARBA00023125"/>
    </source>
</evidence>
<dbReference type="PRINTS" id="PR00039">
    <property type="entry name" value="HTHLYSR"/>
</dbReference>
<dbReference type="Gene3D" id="1.10.10.10">
    <property type="entry name" value="Winged helix-like DNA-binding domain superfamily/Winged helix DNA-binding domain"/>
    <property type="match status" value="1"/>
</dbReference>
<proteinExistence type="inferred from homology"/>
<dbReference type="SUPFAM" id="SSF46785">
    <property type="entry name" value="Winged helix' DNA-binding domain"/>
    <property type="match status" value="1"/>
</dbReference>
<sequence>MRRQLPPLATLRAFEAAARHASFKQAAEELGVTPTAISHQIRLLEETLALRLFDRRTRQVVLTREGRELYPVLRDGFDSFAEALDRVSERRRSVVTLSATTSFTARWLVPRVASFRERYPTVDLSLHASDDPVDFRSGIADAAVRYGRGPYPDLSSTWLMANRFAPVCSARLGLKALDDMRHVTLLHSRWRHPNADTPTWRRWFDAAGVAGVEADAGISFNDDGHAVQAAVAGQGVALLSLVLVADDLASGVLVQPFGPTIDGYDFHLVHPRTPRLEVRMLSEWLLDALSQER</sequence>
<dbReference type="Pfam" id="PF00126">
    <property type="entry name" value="HTH_1"/>
    <property type="match status" value="1"/>
</dbReference>
<dbReference type="AlphaFoldDB" id="A0A380WS39"/>
<dbReference type="PANTHER" id="PTHR30537:SF74">
    <property type="entry name" value="HTH-TYPE TRANSCRIPTIONAL REGULATOR TRPI"/>
    <property type="match status" value="1"/>
</dbReference>
<dbReference type="InterPro" id="IPR058163">
    <property type="entry name" value="LysR-type_TF_proteobact-type"/>
</dbReference>
<dbReference type="GO" id="GO:0043565">
    <property type="term" value="F:sequence-specific DNA binding"/>
    <property type="evidence" value="ECO:0007669"/>
    <property type="project" value="TreeGrafter"/>
</dbReference>
<dbReference type="InterPro" id="IPR000847">
    <property type="entry name" value="LysR_HTH_N"/>
</dbReference>
<evidence type="ECO:0000313" key="6">
    <source>
        <dbReference type="EMBL" id="SUU91172.1"/>
    </source>
</evidence>
<evidence type="ECO:0000256" key="2">
    <source>
        <dbReference type="ARBA" id="ARBA00023015"/>
    </source>
</evidence>
<dbReference type="FunFam" id="1.10.10.10:FF:000038">
    <property type="entry name" value="Glycine cleavage system transcriptional activator"/>
    <property type="match status" value="1"/>
</dbReference>
<dbReference type="SUPFAM" id="SSF53850">
    <property type="entry name" value="Periplasmic binding protein-like II"/>
    <property type="match status" value="1"/>
</dbReference>
<gene>
    <name evidence="6" type="primary">gcvA_13</name>
    <name evidence="6" type="ORF">NCTC10684_04435</name>
</gene>
<dbReference type="Gene3D" id="3.40.190.10">
    <property type="entry name" value="Periplasmic binding protein-like II"/>
    <property type="match status" value="2"/>
</dbReference>
<dbReference type="RefSeq" id="WP_115733086.1">
    <property type="nucleotide sequence ID" value="NZ_BAAAVY010000037.1"/>
</dbReference>
<dbReference type="PANTHER" id="PTHR30537">
    <property type="entry name" value="HTH-TYPE TRANSCRIPTIONAL REGULATOR"/>
    <property type="match status" value="1"/>
</dbReference>
<name>A0A380WS39_AMIAI</name>
<dbReference type="PROSITE" id="PS50931">
    <property type="entry name" value="HTH_LYSR"/>
    <property type="match status" value="1"/>
</dbReference>
<dbReference type="EMBL" id="UFSM01000001">
    <property type="protein sequence ID" value="SUU91172.1"/>
    <property type="molecule type" value="Genomic_DNA"/>
</dbReference>
<organism evidence="6 7">
    <name type="scientific">Aminobacter aminovorans</name>
    <name type="common">Chelatobacter heintzii</name>
    <dbReference type="NCBI Taxonomy" id="83263"/>
    <lineage>
        <taxon>Bacteria</taxon>
        <taxon>Pseudomonadati</taxon>
        <taxon>Pseudomonadota</taxon>
        <taxon>Alphaproteobacteria</taxon>
        <taxon>Hyphomicrobiales</taxon>
        <taxon>Phyllobacteriaceae</taxon>
        <taxon>Aminobacter</taxon>
    </lineage>
</organism>
<evidence type="ECO:0000256" key="1">
    <source>
        <dbReference type="ARBA" id="ARBA00009437"/>
    </source>
</evidence>
<dbReference type="InterPro" id="IPR005119">
    <property type="entry name" value="LysR_subst-bd"/>
</dbReference>
<dbReference type="OrthoDB" id="9807765at2"/>
<dbReference type="Proteomes" id="UP000254701">
    <property type="component" value="Unassembled WGS sequence"/>
</dbReference>
<keyword evidence="4" id="KW-0804">Transcription</keyword>
<dbReference type="GO" id="GO:0006351">
    <property type="term" value="P:DNA-templated transcription"/>
    <property type="evidence" value="ECO:0007669"/>
    <property type="project" value="TreeGrafter"/>
</dbReference>
<keyword evidence="2" id="KW-0805">Transcription regulation</keyword>
<reference evidence="6 7" key="1">
    <citation type="submission" date="2018-06" db="EMBL/GenBank/DDBJ databases">
        <authorList>
            <consortium name="Pathogen Informatics"/>
            <person name="Doyle S."/>
        </authorList>
    </citation>
    <scope>NUCLEOTIDE SEQUENCE [LARGE SCALE GENOMIC DNA]</scope>
    <source>
        <strain evidence="6 7">NCTC10684</strain>
    </source>
</reference>
<comment type="similarity">
    <text evidence="1">Belongs to the LysR transcriptional regulatory family.</text>
</comment>